<keyword evidence="2" id="KW-0285">Flavoprotein</keyword>
<dbReference type="InterPro" id="IPR055178">
    <property type="entry name" value="RsdA/BaiN/AoA(So)-like_dom"/>
</dbReference>
<dbReference type="Pfam" id="PF22780">
    <property type="entry name" value="HI0933_like_1st"/>
    <property type="match status" value="1"/>
</dbReference>
<evidence type="ECO:0000256" key="2">
    <source>
        <dbReference type="ARBA" id="ARBA00022630"/>
    </source>
</evidence>
<evidence type="ECO:0000313" key="6">
    <source>
        <dbReference type="EMBL" id="SDG97423.1"/>
    </source>
</evidence>
<dbReference type="InterPro" id="IPR023166">
    <property type="entry name" value="BaiN-like_dom_sf"/>
</dbReference>
<feature type="domain" description="RsdA/BaiN/AoA(So)-like insert" evidence="5">
    <location>
        <begin position="237"/>
        <end position="404"/>
    </location>
</feature>
<dbReference type="Gene3D" id="3.50.50.60">
    <property type="entry name" value="FAD/NAD(P)-binding domain"/>
    <property type="match status" value="1"/>
</dbReference>
<name>A0A1G7YLN8_ANETH</name>
<dbReference type="Gene3D" id="1.10.8.260">
    <property type="entry name" value="HI0933 insert domain-like"/>
    <property type="match status" value="1"/>
</dbReference>
<dbReference type="SUPFAM" id="SSF160996">
    <property type="entry name" value="HI0933 insert domain-like"/>
    <property type="match status" value="1"/>
</dbReference>
<evidence type="ECO:0000256" key="3">
    <source>
        <dbReference type="ARBA" id="ARBA00022827"/>
    </source>
</evidence>
<dbReference type="NCBIfam" id="TIGR00275">
    <property type="entry name" value="aminoacetone oxidase family FAD-binding enzyme"/>
    <property type="match status" value="1"/>
</dbReference>
<dbReference type="InterPro" id="IPR004792">
    <property type="entry name" value="BaiN-like"/>
</dbReference>
<proteinExistence type="predicted"/>
<dbReference type="PRINTS" id="PR00411">
    <property type="entry name" value="PNDRDTASEI"/>
</dbReference>
<accession>A0A1G7YLN8</accession>
<evidence type="ECO:0000313" key="7">
    <source>
        <dbReference type="Proteomes" id="UP000198956"/>
    </source>
</evidence>
<dbReference type="Gene3D" id="2.40.30.10">
    <property type="entry name" value="Translation factors"/>
    <property type="match status" value="1"/>
</dbReference>
<dbReference type="PANTHER" id="PTHR42887">
    <property type="entry name" value="OS12G0638800 PROTEIN"/>
    <property type="match status" value="1"/>
</dbReference>
<evidence type="ECO:0000259" key="4">
    <source>
        <dbReference type="Pfam" id="PF03486"/>
    </source>
</evidence>
<dbReference type="SUPFAM" id="SSF51905">
    <property type="entry name" value="FAD/NAD(P)-binding domain"/>
    <property type="match status" value="1"/>
</dbReference>
<reference evidence="6 7" key="1">
    <citation type="submission" date="2016-10" db="EMBL/GenBank/DDBJ databases">
        <authorList>
            <person name="de Groot N.N."/>
        </authorList>
    </citation>
    <scope>NUCLEOTIDE SEQUENCE [LARGE SCALE GENOMIC DNA]</scope>
    <source>
        <strain evidence="6 7">L 420-91</strain>
    </source>
</reference>
<gene>
    <name evidence="6" type="ORF">SAMN04489735_100752</name>
</gene>
<keyword evidence="3" id="KW-0274">FAD</keyword>
<organism evidence="6 7">
    <name type="scientific">Aneurinibacillus thermoaerophilus</name>
    <dbReference type="NCBI Taxonomy" id="143495"/>
    <lineage>
        <taxon>Bacteria</taxon>
        <taxon>Bacillati</taxon>
        <taxon>Bacillota</taxon>
        <taxon>Bacilli</taxon>
        <taxon>Bacillales</taxon>
        <taxon>Paenibacillaceae</taxon>
        <taxon>Aneurinibacillus group</taxon>
        <taxon>Aneurinibacillus</taxon>
    </lineage>
</organism>
<dbReference type="PRINTS" id="PR00368">
    <property type="entry name" value="FADPNR"/>
</dbReference>
<dbReference type="InterPro" id="IPR057661">
    <property type="entry name" value="RsdA/BaiN/AoA(So)_Rossmann"/>
</dbReference>
<comment type="cofactor">
    <cofactor evidence="1">
        <name>FAD</name>
        <dbReference type="ChEBI" id="CHEBI:57692"/>
    </cofactor>
</comment>
<evidence type="ECO:0008006" key="8">
    <source>
        <dbReference type="Google" id="ProtNLM"/>
    </source>
</evidence>
<dbReference type="EMBL" id="FNDE01000007">
    <property type="protein sequence ID" value="SDG97423.1"/>
    <property type="molecule type" value="Genomic_DNA"/>
</dbReference>
<dbReference type="AlphaFoldDB" id="A0A1G7YLN8"/>
<dbReference type="InterPro" id="IPR036188">
    <property type="entry name" value="FAD/NAD-bd_sf"/>
</dbReference>
<sequence length="480" mass="52513">MRKNQNFFIQDSCNLKEPCQKYKSANQDTISQDKHIQKKDGGFMSQWDVIVIGGGPAGLMACVAAASQKAKVLLLDKGNKLGRKLMISGGGRCNVTNAKPLEELIKNVPGNGKFLYSALNSFGNQDIIAFFTGLGIRLKEEDRGRMFPVSDKAKTVVDALIGEVRRLNVTIRTNEPVKQLLYTDAGVAGVELASGEIIHCHHVIVATGGCSVPSTGSTGDAYPWARAVGHTITDLFPTAVPLTACDNYIKETRLQGLSLRSVYLTLWNPKGKKICTEEGDMLFTHFGISGPATLRVSHYVSVAQRKFGPVPLLLTIDILPEKTQDDIVQEMMNLMEREPKKAIKNVLRAYLPERLLQLILELSGIDEGITYPHISRTKWYEMARLIKQFPVTITGTLPLEQATVTGGGVSVKEIDPKSLQSKLKRGLFFAGEVLDVHAHTGGYNITVAFTTGHAAGLAAARQALGIEESFVPLKQKNKER</sequence>
<dbReference type="Pfam" id="PF03486">
    <property type="entry name" value="HI0933_like"/>
    <property type="match status" value="1"/>
</dbReference>
<evidence type="ECO:0000256" key="1">
    <source>
        <dbReference type="ARBA" id="ARBA00001974"/>
    </source>
</evidence>
<protein>
    <recommendedName>
        <fullName evidence="8">Flavoprotein, HI0933 family</fullName>
    </recommendedName>
</protein>
<evidence type="ECO:0000259" key="5">
    <source>
        <dbReference type="Pfam" id="PF22780"/>
    </source>
</evidence>
<dbReference type="Proteomes" id="UP000198956">
    <property type="component" value="Unassembled WGS sequence"/>
</dbReference>
<feature type="domain" description="RsdA/BaiN/AoA(So)-like Rossmann fold-like" evidence="4">
    <location>
        <begin position="48"/>
        <end position="456"/>
    </location>
</feature>
<dbReference type="PANTHER" id="PTHR42887:SF2">
    <property type="entry name" value="OS12G0638800 PROTEIN"/>
    <property type="match status" value="1"/>
</dbReference>